<dbReference type="Proteomes" id="UP001139011">
    <property type="component" value="Unassembled WGS sequence"/>
</dbReference>
<keyword evidence="3" id="KW-1185">Reference proteome</keyword>
<name>A0A9X1XGD1_9BACL</name>
<evidence type="ECO:0000313" key="2">
    <source>
        <dbReference type="EMBL" id="MCK6257114.1"/>
    </source>
</evidence>
<dbReference type="AlphaFoldDB" id="A0A9X1XGD1"/>
<reference evidence="2" key="1">
    <citation type="submission" date="2021-09" db="EMBL/GenBank/DDBJ databases">
        <title>Genome analysis of Fictibacillus sp. KIGAM418 isolated from marine sediment.</title>
        <authorList>
            <person name="Seo M.-J."/>
            <person name="Cho E.-S."/>
            <person name="Hwang C.Y."/>
        </authorList>
    </citation>
    <scope>NUCLEOTIDE SEQUENCE</scope>
    <source>
        <strain evidence="2">KIGAM418</strain>
    </source>
</reference>
<evidence type="ECO:0000313" key="3">
    <source>
        <dbReference type="Proteomes" id="UP001139011"/>
    </source>
</evidence>
<organism evidence="2 3">
    <name type="scientific">Fictibacillus marinisediminis</name>
    <dbReference type="NCBI Taxonomy" id="2878389"/>
    <lineage>
        <taxon>Bacteria</taxon>
        <taxon>Bacillati</taxon>
        <taxon>Bacillota</taxon>
        <taxon>Bacilli</taxon>
        <taxon>Bacillales</taxon>
        <taxon>Fictibacillaceae</taxon>
        <taxon>Fictibacillus</taxon>
    </lineage>
</organism>
<accession>A0A9X1XGD1</accession>
<dbReference type="SUPFAM" id="SSF89360">
    <property type="entry name" value="HesB-like domain"/>
    <property type="match status" value="1"/>
</dbReference>
<sequence length="94" mass="10451">MAFSITDSVVRLYSEIDLNEGEALRLYARYAGSASNGGYSLGVIPAQPADGDDIQEVSGLKFCIKPDDRWLVDDMKLDYDEGEDIFYCEFPALN</sequence>
<dbReference type="Pfam" id="PF01521">
    <property type="entry name" value="Fe-S_biosyn"/>
    <property type="match status" value="1"/>
</dbReference>
<dbReference type="EMBL" id="JAIWJX010000002">
    <property type="protein sequence ID" value="MCK6257114.1"/>
    <property type="molecule type" value="Genomic_DNA"/>
</dbReference>
<dbReference type="RefSeq" id="WP_248252655.1">
    <property type="nucleotide sequence ID" value="NZ_JAIWJX010000002.1"/>
</dbReference>
<feature type="domain" description="Core" evidence="1">
    <location>
        <begin position="1"/>
        <end position="84"/>
    </location>
</feature>
<comment type="caution">
    <text evidence="2">The sequence shown here is derived from an EMBL/GenBank/DDBJ whole genome shotgun (WGS) entry which is preliminary data.</text>
</comment>
<gene>
    <name evidence="2" type="ORF">LCY76_10950</name>
</gene>
<dbReference type="InterPro" id="IPR035903">
    <property type="entry name" value="HesB-like_dom_sf"/>
</dbReference>
<dbReference type="InterPro" id="IPR000361">
    <property type="entry name" value="ATAP_core_dom"/>
</dbReference>
<protein>
    <recommendedName>
        <fullName evidence="1">Core domain-containing protein</fullName>
    </recommendedName>
</protein>
<proteinExistence type="predicted"/>
<evidence type="ECO:0000259" key="1">
    <source>
        <dbReference type="Pfam" id="PF01521"/>
    </source>
</evidence>